<keyword evidence="1" id="KW-0472">Membrane</keyword>
<evidence type="ECO:0000256" key="1">
    <source>
        <dbReference type="SAM" id="Phobius"/>
    </source>
</evidence>
<gene>
    <name evidence="2" type="ORF">BDV25DRAFT_135736</name>
</gene>
<evidence type="ECO:0000313" key="3">
    <source>
        <dbReference type="Proteomes" id="UP000325780"/>
    </source>
</evidence>
<keyword evidence="3" id="KW-1185">Reference proteome</keyword>
<dbReference type="PANTHER" id="PTHR34414">
    <property type="entry name" value="HET DOMAIN-CONTAINING PROTEIN-RELATED"/>
    <property type="match status" value="1"/>
</dbReference>
<sequence>MTEKSTSMPPFPKDNELVDLLSINDDSHGPQALCGGYTGYSSTSIPGYPLQDATDTKQVQEFLSSHLLTPRLDDLHPVLWMVGTRKSDHVYSLHKQIVRGHEIVYAEDPGLHLVWYYDKIYIKPIPPYLLNHAFWNTHLYGNSEPTVKLRQAALGFMRTYVWLIQSEYDFHLAQTKMLVPGNTTFLRFMHFIDSFRHIQDTEVNPRYRQYGQLRLSRLNLWSKLYQGRMFYYKVDAQYAAYFARFVPLFLFIFGSVSVALSGMSVVLAVDNGFEAKPDLVFARVSNWFSVACMVVIAAVLVFFPVMQVAFLLRELVYVVWNWNRKGFRD</sequence>
<dbReference type="Pfam" id="PF20246">
    <property type="entry name" value="DUF6601"/>
    <property type="match status" value="1"/>
</dbReference>
<evidence type="ECO:0008006" key="4">
    <source>
        <dbReference type="Google" id="ProtNLM"/>
    </source>
</evidence>
<feature type="transmembrane region" description="Helical" evidence="1">
    <location>
        <begin position="238"/>
        <end position="267"/>
    </location>
</feature>
<proteinExistence type="predicted"/>
<dbReference type="EMBL" id="ML742028">
    <property type="protein sequence ID" value="KAE8154566.1"/>
    <property type="molecule type" value="Genomic_DNA"/>
</dbReference>
<protein>
    <recommendedName>
        <fullName evidence="4">Subtilisin-like serine protease</fullName>
    </recommendedName>
</protein>
<dbReference type="AlphaFoldDB" id="A0A5N6U7I6"/>
<keyword evidence="1" id="KW-0812">Transmembrane</keyword>
<accession>A0A5N6U7I6</accession>
<name>A0A5N6U7I6_ASPAV</name>
<reference evidence="2 3" key="1">
    <citation type="submission" date="2019-04" db="EMBL/GenBank/DDBJ databases">
        <title>Friends and foes A comparative genomics study of 23 Aspergillus species from section Flavi.</title>
        <authorList>
            <consortium name="DOE Joint Genome Institute"/>
            <person name="Kjaerbolling I."/>
            <person name="Vesth T."/>
            <person name="Frisvad J.C."/>
            <person name="Nybo J.L."/>
            <person name="Theobald S."/>
            <person name="Kildgaard S."/>
            <person name="Isbrandt T."/>
            <person name="Kuo A."/>
            <person name="Sato A."/>
            <person name="Lyhne E.K."/>
            <person name="Kogle M.E."/>
            <person name="Wiebenga A."/>
            <person name="Kun R.S."/>
            <person name="Lubbers R.J."/>
            <person name="Makela M.R."/>
            <person name="Barry K."/>
            <person name="Chovatia M."/>
            <person name="Clum A."/>
            <person name="Daum C."/>
            <person name="Haridas S."/>
            <person name="He G."/>
            <person name="LaButti K."/>
            <person name="Lipzen A."/>
            <person name="Mondo S."/>
            <person name="Riley R."/>
            <person name="Salamov A."/>
            <person name="Simmons B.A."/>
            <person name="Magnuson J.K."/>
            <person name="Henrissat B."/>
            <person name="Mortensen U.H."/>
            <person name="Larsen T.O."/>
            <person name="Devries R.P."/>
            <person name="Grigoriev I.V."/>
            <person name="Machida M."/>
            <person name="Baker S.E."/>
            <person name="Andersen M.R."/>
        </authorList>
    </citation>
    <scope>NUCLEOTIDE SEQUENCE [LARGE SCALE GENOMIC DNA]</scope>
    <source>
        <strain evidence="2 3">IBT 18842</strain>
    </source>
</reference>
<dbReference type="PANTHER" id="PTHR34414:SF1">
    <property type="entry name" value="SUBTILISIN-LIKE SERINE PROTEASE"/>
    <property type="match status" value="1"/>
</dbReference>
<keyword evidence="1" id="KW-1133">Transmembrane helix</keyword>
<dbReference type="Proteomes" id="UP000325780">
    <property type="component" value="Unassembled WGS sequence"/>
</dbReference>
<evidence type="ECO:0000313" key="2">
    <source>
        <dbReference type="EMBL" id="KAE8154566.1"/>
    </source>
</evidence>
<organism evidence="2 3">
    <name type="scientific">Aspergillus avenaceus</name>
    <dbReference type="NCBI Taxonomy" id="36643"/>
    <lineage>
        <taxon>Eukaryota</taxon>
        <taxon>Fungi</taxon>
        <taxon>Dikarya</taxon>
        <taxon>Ascomycota</taxon>
        <taxon>Pezizomycotina</taxon>
        <taxon>Eurotiomycetes</taxon>
        <taxon>Eurotiomycetidae</taxon>
        <taxon>Eurotiales</taxon>
        <taxon>Aspergillaceae</taxon>
        <taxon>Aspergillus</taxon>
        <taxon>Aspergillus subgen. Circumdati</taxon>
    </lineage>
</organism>
<dbReference type="InterPro" id="IPR046536">
    <property type="entry name" value="DUF6601"/>
</dbReference>
<dbReference type="OrthoDB" id="5086500at2759"/>
<feature type="transmembrane region" description="Helical" evidence="1">
    <location>
        <begin position="287"/>
        <end position="312"/>
    </location>
</feature>